<name>A0A915D210_9BILA</name>
<proteinExistence type="predicted"/>
<keyword evidence="2" id="KW-1185">Reference proteome</keyword>
<dbReference type="WBParaSite" id="jg14718">
    <property type="protein sequence ID" value="jg14718"/>
    <property type="gene ID" value="jg14718"/>
</dbReference>
<reference evidence="3" key="1">
    <citation type="submission" date="2022-11" db="UniProtKB">
        <authorList>
            <consortium name="WormBaseParasite"/>
        </authorList>
    </citation>
    <scope>IDENTIFICATION</scope>
</reference>
<organism evidence="2 3">
    <name type="scientific">Ditylenchus dipsaci</name>
    <dbReference type="NCBI Taxonomy" id="166011"/>
    <lineage>
        <taxon>Eukaryota</taxon>
        <taxon>Metazoa</taxon>
        <taxon>Ecdysozoa</taxon>
        <taxon>Nematoda</taxon>
        <taxon>Chromadorea</taxon>
        <taxon>Rhabditida</taxon>
        <taxon>Tylenchina</taxon>
        <taxon>Tylenchomorpha</taxon>
        <taxon>Sphaerularioidea</taxon>
        <taxon>Anguinidae</taxon>
        <taxon>Anguininae</taxon>
        <taxon>Ditylenchus</taxon>
    </lineage>
</organism>
<evidence type="ECO:0000313" key="3">
    <source>
        <dbReference type="WBParaSite" id="jg14718"/>
    </source>
</evidence>
<evidence type="ECO:0000313" key="2">
    <source>
        <dbReference type="Proteomes" id="UP000887574"/>
    </source>
</evidence>
<feature type="region of interest" description="Disordered" evidence="1">
    <location>
        <begin position="1"/>
        <end position="48"/>
    </location>
</feature>
<protein>
    <submittedName>
        <fullName evidence="3">Uncharacterized protein</fullName>
    </submittedName>
</protein>
<dbReference type="AlphaFoldDB" id="A0A915D210"/>
<sequence length="198" mass="21606">MIEQIQQLTRPVSTSNTTLQVEISNENDYGHPETEKKRRIKRSKDLKTLSTQSLQPSIAYQFLQPWSPSTCKLEASPSGDCSPASDCSFSDTSSGYASMSTGSSKSSLKGLEELASSMASLPETTIDSKLFLKCVICDTAFETFKDLCSILIPIFENLPFAGPTYTKLSDPPSTQLFGVDTNQGWLKGSEPDAPPPIY</sequence>
<evidence type="ECO:0000256" key="1">
    <source>
        <dbReference type="SAM" id="MobiDB-lite"/>
    </source>
</evidence>
<accession>A0A915D210</accession>
<dbReference type="Proteomes" id="UP000887574">
    <property type="component" value="Unplaced"/>
</dbReference>
<feature type="compositionally biased region" description="Polar residues" evidence="1">
    <location>
        <begin position="1"/>
        <end position="27"/>
    </location>
</feature>